<dbReference type="AlphaFoldDB" id="A0A1G6TA36"/>
<dbReference type="GO" id="GO:0006412">
    <property type="term" value="P:translation"/>
    <property type="evidence" value="ECO:0007669"/>
    <property type="project" value="UniProtKB-UniRule"/>
</dbReference>
<dbReference type="EMBL" id="FNAF01000002">
    <property type="protein sequence ID" value="SDD25879.1"/>
    <property type="molecule type" value="Genomic_DNA"/>
</dbReference>
<proteinExistence type="inferred from homology"/>
<keyword evidence="2 5" id="KW-0689">Ribosomal protein</keyword>
<comment type="subunit">
    <text evidence="5">Part of the ribosomal stalk of the 50S ribosomal subunit. The N-terminus interacts with L11 and the large rRNA to form the base of the stalk. The C-terminus forms an elongated spine to which L12 dimers bind in a sequential fashion forming a multimeric L10(L12)X complex.</text>
</comment>
<dbReference type="InterPro" id="IPR043141">
    <property type="entry name" value="Ribosomal_uL10-like_sf"/>
</dbReference>
<dbReference type="GO" id="GO:0070180">
    <property type="term" value="F:large ribosomal subunit rRNA binding"/>
    <property type="evidence" value="ECO:0007669"/>
    <property type="project" value="UniProtKB-UniRule"/>
</dbReference>
<evidence type="ECO:0000256" key="3">
    <source>
        <dbReference type="ARBA" id="ARBA00023274"/>
    </source>
</evidence>
<protein>
    <recommendedName>
        <fullName evidence="4 5">Large ribosomal subunit protein uL10</fullName>
    </recommendedName>
</protein>
<dbReference type="InterPro" id="IPR047865">
    <property type="entry name" value="Ribosomal_uL10_bac_type"/>
</dbReference>
<name>A0A1G6TA36_PEPNI</name>
<dbReference type="STRING" id="2741.SAMN04489866_10299"/>
<dbReference type="CDD" id="cd05797">
    <property type="entry name" value="Ribosomal_L10"/>
    <property type="match status" value="1"/>
</dbReference>
<reference evidence="6 7" key="1">
    <citation type="submission" date="2016-10" db="EMBL/GenBank/DDBJ databases">
        <authorList>
            <person name="de Groot N.N."/>
        </authorList>
    </citation>
    <scope>NUCLEOTIDE SEQUENCE [LARGE SCALE GENOMIC DNA]</scope>
    <source>
        <strain evidence="6 7">DSM 20475</strain>
    </source>
</reference>
<keyword evidence="5" id="KW-0694">RNA-binding</keyword>
<gene>
    <name evidence="5" type="primary">rplJ</name>
    <name evidence="6" type="ORF">SAMN04489866_10299</name>
</gene>
<evidence type="ECO:0000256" key="5">
    <source>
        <dbReference type="HAMAP-Rule" id="MF_00362"/>
    </source>
</evidence>
<keyword evidence="3 5" id="KW-0687">Ribonucleoprotein</keyword>
<dbReference type="InterPro" id="IPR022973">
    <property type="entry name" value="Ribosomal_uL10_bac"/>
</dbReference>
<comment type="similarity">
    <text evidence="1 5">Belongs to the universal ribosomal protein uL10 family.</text>
</comment>
<dbReference type="GO" id="GO:1990904">
    <property type="term" value="C:ribonucleoprotein complex"/>
    <property type="evidence" value="ECO:0007669"/>
    <property type="project" value="UniProtKB-KW"/>
</dbReference>
<sequence length="167" mass="18007">MSTFESKKQIVTDLQAKFEAAKSVVVVDYTGVNAKQTTALRKSMREGNVEYVVAKNTLFLRAAEAAGYTGMDEMFTGVSAVAFCAEDEVKPANILSKFIKDNKIMVLKGGILEGEVIDAAKVEVLGSLPSKEELLSKVASCFKGPLQNVCYALDAVRKKAEEENASA</sequence>
<dbReference type="InterPro" id="IPR001790">
    <property type="entry name" value="Ribosomal_uL10"/>
</dbReference>
<keyword evidence="7" id="KW-1185">Reference proteome</keyword>
<evidence type="ECO:0000256" key="1">
    <source>
        <dbReference type="ARBA" id="ARBA00008889"/>
    </source>
</evidence>
<accession>A0A1G6TA36</accession>
<dbReference type="SUPFAM" id="SSF160369">
    <property type="entry name" value="Ribosomal protein L10-like"/>
    <property type="match status" value="1"/>
</dbReference>
<dbReference type="NCBIfam" id="NF000955">
    <property type="entry name" value="PRK00099.1-1"/>
    <property type="match status" value="1"/>
</dbReference>
<dbReference type="RefSeq" id="WP_159427950.1">
    <property type="nucleotide sequence ID" value="NZ_FNAF01000002.1"/>
</dbReference>
<dbReference type="Pfam" id="PF00466">
    <property type="entry name" value="Ribosomal_L10"/>
    <property type="match status" value="1"/>
</dbReference>
<organism evidence="6 7">
    <name type="scientific">Peptococcus niger</name>
    <dbReference type="NCBI Taxonomy" id="2741"/>
    <lineage>
        <taxon>Bacteria</taxon>
        <taxon>Bacillati</taxon>
        <taxon>Bacillota</taxon>
        <taxon>Clostridia</taxon>
        <taxon>Eubacteriales</taxon>
        <taxon>Peptococcaceae</taxon>
        <taxon>Peptococcus</taxon>
    </lineage>
</organism>
<dbReference type="OrthoDB" id="9808307at2"/>
<dbReference type="HAMAP" id="MF_00362">
    <property type="entry name" value="Ribosomal_uL10"/>
    <property type="match status" value="1"/>
</dbReference>
<evidence type="ECO:0000313" key="7">
    <source>
        <dbReference type="Proteomes" id="UP000198995"/>
    </source>
</evidence>
<evidence type="ECO:0000256" key="4">
    <source>
        <dbReference type="ARBA" id="ARBA00035202"/>
    </source>
</evidence>
<keyword evidence="5" id="KW-0699">rRNA-binding</keyword>
<evidence type="ECO:0000313" key="6">
    <source>
        <dbReference type="EMBL" id="SDD25879.1"/>
    </source>
</evidence>
<dbReference type="PANTHER" id="PTHR11560">
    <property type="entry name" value="39S RIBOSOMAL PROTEIN L10, MITOCHONDRIAL"/>
    <property type="match status" value="1"/>
</dbReference>
<dbReference type="GO" id="GO:0005840">
    <property type="term" value="C:ribosome"/>
    <property type="evidence" value="ECO:0007669"/>
    <property type="project" value="UniProtKB-KW"/>
</dbReference>
<dbReference type="Proteomes" id="UP000198995">
    <property type="component" value="Unassembled WGS sequence"/>
</dbReference>
<dbReference type="Gene3D" id="3.30.70.1730">
    <property type="match status" value="1"/>
</dbReference>
<comment type="function">
    <text evidence="5">Forms part of the ribosomal stalk, playing a central role in the interaction of the ribosome with GTP-bound translation factors.</text>
</comment>
<evidence type="ECO:0000256" key="2">
    <source>
        <dbReference type="ARBA" id="ARBA00022980"/>
    </source>
</evidence>